<organism evidence="1">
    <name type="scientific">Rhizophora mucronata</name>
    <name type="common">Asiatic mangrove</name>
    <dbReference type="NCBI Taxonomy" id="61149"/>
    <lineage>
        <taxon>Eukaryota</taxon>
        <taxon>Viridiplantae</taxon>
        <taxon>Streptophyta</taxon>
        <taxon>Embryophyta</taxon>
        <taxon>Tracheophyta</taxon>
        <taxon>Spermatophyta</taxon>
        <taxon>Magnoliopsida</taxon>
        <taxon>eudicotyledons</taxon>
        <taxon>Gunneridae</taxon>
        <taxon>Pentapetalae</taxon>
        <taxon>rosids</taxon>
        <taxon>fabids</taxon>
        <taxon>Malpighiales</taxon>
        <taxon>Rhizophoraceae</taxon>
        <taxon>Rhizophora</taxon>
    </lineage>
</organism>
<sequence>MPVNYTTTIYNGKQDQAFSVSMRIYKEVYEHINKDLMM</sequence>
<proteinExistence type="predicted"/>
<evidence type="ECO:0000313" key="1">
    <source>
        <dbReference type="EMBL" id="MBX71452.1"/>
    </source>
</evidence>
<protein>
    <submittedName>
        <fullName evidence="1">Uncharacterized protein</fullName>
    </submittedName>
</protein>
<dbReference type="AlphaFoldDB" id="A0A2P2QWS2"/>
<dbReference type="EMBL" id="GGEC01090968">
    <property type="protein sequence ID" value="MBX71452.1"/>
    <property type="molecule type" value="Transcribed_RNA"/>
</dbReference>
<reference evidence="1" key="1">
    <citation type="submission" date="2018-02" db="EMBL/GenBank/DDBJ databases">
        <title>Rhizophora mucronata_Transcriptome.</title>
        <authorList>
            <person name="Meera S.P."/>
            <person name="Sreeshan A."/>
            <person name="Augustine A."/>
        </authorList>
    </citation>
    <scope>NUCLEOTIDE SEQUENCE</scope>
    <source>
        <tissue evidence="1">Leaf</tissue>
    </source>
</reference>
<name>A0A2P2QWS2_RHIMU</name>
<accession>A0A2P2QWS2</accession>